<keyword evidence="4" id="KW-1185">Reference proteome</keyword>
<dbReference type="Gene3D" id="2.20.28.10">
    <property type="match status" value="1"/>
</dbReference>
<evidence type="ECO:0000259" key="2">
    <source>
        <dbReference type="PROSITE" id="PS50903"/>
    </source>
</evidence>
<feature type="domain" description="Rubredoxin-like" evidence="2">
    <location>
        <begin position="2"/>
        <end position="36"/>
    </location>
</feature>
<evidence type="ECO:0000313" key="3">
    <source>
        <dbReference type="EMBL" id="MBP1920946.1"/>
    </source>
</evidence>
<evidence type="ECO:0000313" key="4">
    <source>
        <dbReference type="Proteomes" id="UP001519271"/>
    </source>
</evidence>
<dbReference type="SUPFAM" id="SSF57802">
    <property type="entry name" value="Rubredoxin-like"/>
    <property type="match status" value="1"/>
</dbReference>
<comment type="caution">
    <text evidence="3">The sequence shown here is derived from an EMBL/GenBank/DDBJ whole genome shotgun (WGS) entry which is preliminary data.</text>
</comment>
<comment type="cofactor">
    <cofactor evidence="1">
        <name>Fe(3+)</name>
        <dbReference type="ChEBI" id="CHEBI:29034"/>
    </cofactor>
</comment>
<accession>A0ABS4G8R4</accession>
<sequence>MKKLFKCDVCGYIYEGEAPPAACPKCGVGPEHFKALSDEDAKKIYSSDRTNDIHFELITLVDKMIALCNEGIELKLDPNCVRAFEEAKDELWVIKGRSKAELAGHMSKGKW</sequence>
<dbReference type="Proteomes" id="UP001519271">
    <property type="component" value="Unassembled WGS sequence"/>
</dbReference>
<evidence type="ECO:0000256" key="1">
    <source>
        <dbReference type="ARBA" id="ARBA00001965"/>
    </source>
</evidence>
<dbReference type="RefSeq" id="WP_209461095.1">
    <property type="nucleotide sequence ID" value="NZ_JAGGKC010000052.1"/>
</dbReference>
<protein>
    <submittedName>
        <fullName evidence="3">Rubredoxin</fullName>
    </submittedName>
</protein>
<proteinExistence type="predicted"/>
<dbReference type="PROSITE" id="PS50903">
    <property type="entry name" value="RUBREDOXIN_LIKE"/>
    <property type="match status" value="1"/>
</dbReference>
<dbReference type="InterPro" id="IPR024934">
    <property type="entry name" value="Rubredoxin-like_dom"/>
</dbReference>
<name>A0ABS4G8R4_9CLOT</name>
<gene>
    <name evidence="3" type="ORF">J2Z34_003468</name>
</gene>
<dbReference type="EMBL" id="JAGGKC010000052">
    <property type="protein sequence ID" value="MBP1920946.1"/>
    <property type="molecule type" value="Genomic_DNA"/>
</dbReference>
<organism evidence="3 4">
    <name type="scientific">Youngiibacter multivorans</name>
    <dbReference type="NCBI Taxonomy" id="937251"/>
    <lineage>
        <taxon>Bacteria</taxon>
        <taxon>Bacillati</taxon>
        <taxon>Bacillota</taxon>
        <taxon>Clostridia</taxon>
        <taxon>Eubacteriales</taxon>
        <taxon>Clostridiaceae</taxon>
        <taxon>Youngiibacter</taxon>
    </lineage>
</organism>
<reference evidence="3 4" key="1">
    <citation type="submission" date="2021-03" db="EMBL/GenBank/DDBJ databases">
        <title>Genomic Encyclopedia of Type Strains, Phase IV (KMG-IV): sequencing the most valuable type-strain genomes for metagenomic binning, comparative biology and taxonomic classification.</title>
        <authorList>
            <person name="Goeker M."/>
        </authorList>
    </citation>
    <scope>NUCLEOTIDE SEQUENCE [LARGE SCALE GENOMIC DNA]</scope>
    <source>
        <strain evidence="3 4">DSM 6139</strain>
    </source>
</reference>
<dbReference type="Pfam" id="PF21349">
    <property type="entry name" value="RUBY_RBDX"/>
    <property type="match status" value="1"/>
</dbReference>
<dbReference type="InterPro" id="IPR048574">
    <property type="entry name" value="RUBY_RBDX"/>
</dbReference>